<proteinExistence type="predicted"/>
<evidence type="ECO:0000313" key="3">
    <source>
        <dbReference type="Proteomes" id="UP000075714"/>
    </source>
</evidence>
<keyword evidence="3" id="KW-1185">Reference proteome</keyword>
<feature type="transmembrane region" description="Helical" evidence="1">
    <location>
        <begin position="6"/>
        <end position="31"/>
    </location>
</feature>
<comment type="caution">
    <text evidence="2">The sequence shown here is derived from an EMBL/GenBank/DDBJ whole genome shotgun (WGS) entry which is preliminary data.</text>
</comment>
<dbReference type="EMBL" id="LSYV01000005">
    <property type="protein sequence ID" value="KXZ54671.1"/>
    <property type="molecule type" value="Genomic_DNA"/>
</dbReference>
<dbReference type="OrthoDB" id="530603at2759"/>
<keyword evidence="1" id="KW-1133">Transmembrane helix</keyword>
<evidence type="ECO:0000313" key="2">
    <source>
        <dbReference type="EMBL" id="KXZ54671.1"/>
    </source>
</evidence>
<name>A0A150GXW6_GONPE</name>
<organism evidence="2 3">
    <name type="scientific">Gonium pectorale</name>
    <name type="common">Green alga</name>
    <dbReference type="NCBI Taxonomy" id="33097"/>
    <lineage>
        <taxon>Eukaryota</taxon>
        <taxon>Viridiplantae</taxon>
        <taxon>Chlorophyta</taxon>
        <taxon>core chlorophytes</taxon>
        <taxon>Chlorophyceae</taxon>
        <taxon>CS clade</taxon>
        <taxon>Chlamydomonadales</taxon>
        <taxon>Volvocaceae</taxon>
        <taxon>Gonium</taxon>
    </lineage>
</organism>
<gene>
    <name evidence="2" type="ORF">GPECTOR_4g737</name>
</gene>
<protein>
    <submittedName>
        <fullName evidence="2">Uncharacterized protein</fullName>
    </submittedName>
</protein>
<keyword evidence="1" id="KW-0812">Transmembrane</keyword>
<dbReference type="AlphaFoldDB" id="A0A150GXW6"/>
<evidence type="ECO:0000256" key="1">
    <source>
        <dbReference type="SAM" id="Phobius"/>
    </source>
</evidence>
<sequence length="91" mass="9285">MSPEGVAVGAAMIPVLVGGVIGAGVGTMLLYGGAVEAGEAENIFAEEGETKAAAHSAYEQLQQNTKQPAIAAASAYERRKNVTRGFAAMFL</sequence>
<accession>A0A150GXW6</accession>
<dbReference type="Proteomes" id="UP000075714">
    <property type="component" value="Unassembled WGS sequence"/>
</dbReference>
<keyword evidence="1" id="KW-0472">Membrane</keyword>
<reference evidence="3" key="1">
    <citation type="journal article" date="2016" name="Nat. Commun.">
        <title>The Gonium pectorale genome demonstrates co-option of cell cycle regulation during the evolution of multicellularity.</title>
        <authorList>
            <person name="Hanschen E.R."/>
            <person name="Marriage T.N."/>
            <person name="Ferris P.J."/>
            <person name="Hamaji T."/>
            <person name="Toyoda A."/>
            <person name="Fujiyama A."/>
            <person name="Neme R."/>
            <person name="Noguchi H."/>
            <person name="Minakuchi Y."/>
            <person name="Suzuki M."/>
            <person name="Kawai-Toyooka H."/>
            <person name="Smith D.R."/>
            <person name="Sparks H."/>
            <person name="Anderson J."/>
            <person name="Bakaric R."/>
            <person name="Luria V."/>
            <person name="Karger A."/>
            <person name="Kirschner M.W."/>
            <person name="Durand P.M."/>
            <person name="Michod R.E."/>
            <person name="Nozaki H."/>
            <person name="Olson B.J."/>
        </authorList>
    </citation>
    <scope>NUCLEOTIDE SEQUENCE [LARGE SCALE GENOMIC DNA]</scope>
    <source>
        <strain evidence="3">NIES-2863</strain>
    </source>
</reference>